<comment type="caution">
    <text evidence="7">The sequence shown here is derived from an EMBL/GenBank/DDBJ whole genome shotgun (WGS) entry which is preliminary data.</text>
</comment>
<evidence type="ECO:0000313" key="7">
    <source>
        <dbReference type="EMBL" id="MCZ0857298.1"/>
    </source>
</evidence>
<keyword evidence="2" id="KW-0813">Transport</keyword>
<evidence type="ECO:0000256" key="6">
    <source>
        <dbReference type="SAM" id="Phobius"/>
    </source>
</evidence>
<gene>
    <name evidence="7" type="ORF">OHJ16_04480</name>
</gene>
<feature type="transmembrane region" description="Helical" evidence="6">
    <location>
        <begin position="125"/>
        <end position="143"/>
    </location>
</feature>
<keyword evidence="4 6" id="KW-1133">Transmembrane helix</keyword>
<comment type="subcellular location">
    <subcellularLocation>
        <location evidence="1">Membrane</location>
    </subcellularLocation>
</comment>
<dbReference type="Pfam" id="PF00083">
    <property type="entry name" value="Sugar_tr"/>
    <property type="match status" value="1"/>
</dbReference>
<dbReference type="RefSeq" id="WP_268916920.1">
    <property type="nucleotide sequence ID" value="NZ_JAPTMY010000007.1"/>
</dbReference>
<dbReference type="InterPro" id="IPR005828">
    <property type="entry name" value="MFS_sugar_transport-like"/>
</dbReference>
<dbReference type="SUPFAM" id="SSF103473">
    <property type="entry name" value="MFS general substrate transporter"/>
    <property type="match status" value="1"/>
</dbReference>
<dbReference type="Proteomes" id="UP001072034">
    <property type="component" value="Unassembled WGS sequence"/>
</dbReference>
<evidence type="ECO:0000256" key="5">
    <source>
        <dbReference type="ARBA" id="ARBA00023136"/>
    </source>
</evidence>
<organism evidence="7 8">
    <name type="scientific">Actinomyces israelii</name>
    <dbReference type="NCBI Taxonomy" id="1659"/>
    <lineage>
        <taxon>Bacteria</taxon>
        <taxon>Bacillati</taxon>
        <taxon>Actinomycetota</taxon>
        <taxon>Actinomycetes</taxon>
        <taxon>Actinomycetales</taxon>
        <taxon>Actinomycetaceae</taxon>
        <taxon>Actinomyces</taxon>
    </lineage>
</organism>
<feature type="transmembrane region" description="Helical" evidence="6">
    <location>
        <begin position="408"/>
        <end position="427"/>
    </location>
</feature>
<feature type="transmembrane region" description="Helical" evidence="6">
    <location>
        <begin position="273"/>
        <end position="297"/>
    </location>
</feature>
<feature type="transmembrane region" description="Helical" evidence="6">
    <location>
        <begin position="365"/>
        <end position="387"/>
    </location>
</feature>
<sequence>MTTATRSPMQRLLGAHLACVGAATGAVWGALGVCLADDGAARAALSGAAHGWGVPGGTVAPAGGAATQNALLMLLLASVPLGSLLGAPVLDLVSHVVGRRPAVLASGFLVALGAIAGALPGAWTGAAAGAVAGLGVGGYAIVVPKLAHELSVRGHRRLVPRVRALAPAGAGLALVVGAGGGAAMPGQARACAWMVAAALALAGCVLAISLPETPHWYAARGGLEAAYASLRRMHGALEASVAIDWVRLDAGMQGEQHPLAVDDLRIAQVRRTVLAGLVLEAVQALPLGLAALCLTPWALGEAGGRALPVWPAVVVGPLWAALAVAGACRRSERYPLAWVLGGTGASACAVVLLVLLGGLRGGEALAVLVVVAVLLVGGQYVAVVPACTGSIDPMVPPWLLRSQRRAGAAIRPLVQIVSVLGPTALLLVSAGVAVAVVLTCQVAAMLLALLALPRALAALR</sequence>
<evidence type="ECO:0000256" key="4">
    <source>
        <dbReference type="ARBA" id="ARBA00022989"/>
    </source>
</evidence>
<dbReference type="PANTHER" id="PTHR48020:SF12">
    <property type="entry name" value="PROTON MYO-INOSITOL COTRANSPORTER"/>
    <property type="match status" value="1"/>
</dbReference>
<feature type="transmembrane region" description="Helical" evidence="6">
    <location>
        <begin position="433"/>
        <end position="452"/>
    </location>
</feature>
<keyword evidence="5 6" id="KW-0472">Membrane</keyword>
<feature type="transmembrane region" description="Helical" evidence="6">
    <location>
        <begin position="164"/>
        <end position="184"/>
    </location>
</feature>
<keyword evidence="8" id="KW-1185">Reference proteome</keyword>
<dbReference type="PANTHER" id="PTHR48020">
    <property type="entry name" value="PROTON MYO-INOSITOL COTRANSPORTER"/>
    <property type="match status" value="1"/>
</dbReference>
<evidence type="ECO:0000256" key="2">
    <source>
        <dbReference type="ARBA" id="ARBA00022448"/>
    </source>
</evidence>
<proteinExistence type="predicted"/>
<protein>
    <submittedName>
        <fullName evidence="7">MFS transporter</fullName>
    </submittedName>
</protein>
<reference evidence="7" key="1">
    <citation type="submission" date="2022-10" db="EMBL/GenBank/DDBJ databases">
        <title>Genome sequence of Actinomyces israelii ATCC 10048.</title>
        <authorList>
            <person name="Watt R.M."/>
            <person name="Tong W.M."/>
        </authorList>
    </citation>
    <scope>NUCLEOTIDE SEQUENCE</scope>
    <source>
        <strain evidence="7">ATCC 10048</strain>
    </source>
</reference>
<feature type="transmembrane region" description="Helical" evidence="6">
    <location>
        <begin position="335"/>
        <end position="359"/>
    </location>
</feature>
<keyword evidence="3 6" id="KW-0812">Transmembrane</keyword>
<feature type="transmembrane region" description="Helical" evidence="6">
    <location>
        <begin position="102"/>
        <end position="119"/>
    </location>
</feature>
<accession>A0ABT4I865</accession>
<dbReference type="InterPro" id="IPR036259">
    <property type="entry name" value="MFS_trans_sf"/>
</dbReference>
<feature type="transmembrane region" description="Helical" evidence="6">
    <location>
        <begin position="190"/>
        <end position="210"/>
    </location>
</feature>
<feature type="transmembrane region" description="Helical" evidence="6">
    <location>
        <begin position="70"/>
        <end position="90"/>
    </location>
</feature>
<evidence type="ECO:0000256" key="1">
    <source>
        <dbReference type="ARBA" id="ARBA00004370"/>
    </source>
</evidence>
<evidence type="ECO:0000313" key="8">
    <source>
        <dbReference type="Proteomes" id="UP001072034"/>
    </source>
</evidence>
<evidence type="ECO:0000256" key="3">
    <source>
        <dbReference type="ARBA" id="ARBA00022692"/>
    </source>
</evidence>
<feature type="transmembrane region" description="Helical" evidence="6">
    <location>
        <begin position="309"/>
        <end position="328"/>
    </location>
</feature>
<dbReference type="InterPro" id="IPR050814">
    <property type="entry name" value="Myo-inositol_Transporter"/>
</dbReference>
<dbReference type="EMBL" id="JAPTMY010000007">
    <property type="protein sequence ID" value="MCZ0857298.1"/>
    <property type="molecule type" value="Genomic_DNA"/>
</dbReference>
<name>A0ABT4I865_9ACTO</name>
<dbReference type="Gene3D" id="1.20.1250.20">
    <property type="entry name" value="MFS general substrate transporter like domains"/>
    <property type="match status" value="1"/>
</dbReference>